<sequence>MVRPARESRSPSARLRARFEEHRLTPTQRRIAQFLIENAQQAAYLSSNEVAELVNVSQASVTRLAIALGFEGYPQLRRYVRELDLASPPAGDDTSRNELQHAVAGEIANLRRLESQLADRDTVRRAATLLAGTRPLPVLGLRASRPVAHYFAYFAAKVLPDVRLLPDGGTSLGDGLEQARAAGASALLVFALPRYPRETVAAMRAARDLGLQLVTLTDSELAPVADLADVVLPAAVGSQLVFDSQAAPMLLAMVLLQEICAVEPGSTQHRLEAFERSAAARQIFEP</sequence>
<evidence type="ECO:0000259" key="1">
    <source>
        <dbReference type="PROSITE" id="PS51071"/>
    </source>
</evidence>
<feature type="domain" description="HTH rpiR-type" evidence="1">
    <location>
        <begin position="11"/>
        <end position="87"/>
    </location>
</feature>
<dbReference type="CDD" id="cd05013">
    <property type="entry name" value="SIS_RpiR"/>
    <property type="match status" value="1"/>
</dbReference>
<accession>A0ABW3G145</accession>
<name>A0ABW3G145_9PSEU</name>
<dbReference type="RefSeq" id="WP_345600708.1">
    <property type="nucleotide sequence ID" value="NZ_BAABLT010000014.1"/>
</dbReference>
<dbReference type="InterPro" id="IPR000281">
    <property type="entry name" value="HTH_RpiR"/>
</dbReference>
<dbReference type="Pfam" id="PF01418">
    <property type="entry name" value="HTH_6"/>
    <property type="match status" value="1"/>
</dbReference>
<gene>
    <name evidence="2" type="ORF">ACFQ16_29405</name>
</gene>
<evidence type="ECO:0000313" key="3">
    <source>
        <dbReference type="Proteomes" id="UP001597018"/>
    </source>
</evidence>
<dbReference type="InterPro" id="IPR036388">
    <property type="entry name" value="WH-like_DNA-bd_sf"/>
</dbReference>
<dbReference type="PROSITE" id="PS51071">
    <property type="entry name" value="HTH_RPIR"/>
    <property type="match status" value="1"/>
</dbReference>
<evidence type="ECO:0000313" key="2">
    <source>
        <dbReference type="EMBL" id="MFD0923884.1"/>
    </source>
</evidence>
<keyword evidence="3" id="KW-1185">Reference proteome</keyword>
<organism evidence="2 3">
    <name type="scientific">Saccharopolyspora rosea</name>
    <dbReference type="NCBI Taxonomy" id="524884"/>
    <lineage>
        <taxon>Bacteria</taxon>
        <taxon>Bacillati</taxon>
        <taxon>Actinomycetota</taxon>
        <taxon>Actinomycetes</taxon>
        <taxon>Pseudonocardiales</taxon>
        <taxon>Pseudonocardiaceae</taxon>
        <taxon>Saccharopolyspora</taxon>
    </lineage>
</organism>
<dbReference type="EMBL" id="JBHTIW010000045">
    <property type="protein sequence ID" value="MFD0923884.1"/>
    <property type="molecule type" value="Genomic_DNA"/>
</dbReference>
<dbReference type="InterPro" id="IPR035472">
    <property type="entry name" value="RpiR-like_SIS"/>
</dbReference>
<dbReference type="InterPro" id="IPR047640">
    <property type="entry name" value="RpiR-like"/>
</dbReference>
<reference evidence="3" key="1">
    <citation type="journal article" date="2019" name="Int. J. Syst. Evol. Microbiol.">
        <title>The Global Catalogue of Microorganisms (GCM) 10K type strain sequencing project: providing services to taxonomists for standard genome sequencing and annotation.</title>
        <authorList>
            <consortium name="The Broad Institute Genomics Platform"/>
            <consortium name="The Broad Institute Genome Sequencing Center for Infectious Disease"/>
            <person name="Wu L."/>
            <person name="Ma J."/>
        </authorList>
    </citation>
    <scope>NUCLEOTIDE SEQUENCE [LARGE SCALE GENOMIC DNA]</scope>
    <source>
        <strain evidence="3">CCUG 56401</strain>
    </source>
</reference>
<dbReference type="PANTHER" id="PTHR30514:SF18">
    <property type="entry name" value="RPIR-FAMILY TRANSCRIPTIONAL REGULATOR"/>
    <property type="match status" value="1"/>
</dbReference>
<dbReference type="PANTHER" id="PTHR30514">
    <property type="entry name" value="GLUCOKINASE"/>
    <property type="match status" value="1"/>
</dbReference>
<dbReference type="Proteomes" id="UP001597018">
    <property type="component" value="Unassembled WGS sequence"/>
</dbReference>
<dbReference type="Gene3D" id="3.40.50.10490">
    <property type="entry name" value="Glucose-6-phosphate isomerase like protein, domain 1"/>
    <property type="match status" value="1"/>
</dbReference>
<dbReference type="InterPro" id="IPR009057">
    <property type="entry name" value="Homeodomain-like_sf"/>
</dbReference>
<dbReference type="InterPro" id="IPR046348">
    <property type="entry name" value="SIS_dom_sf"/>
</dbReference>
<dbReference type="SUPFAM" id="SSF53697">
    <property type="entry name" value="SIS domain"/>
    <property type="match status" value="1"/>
</dbReference>
<protein>
    <submittedName>
        <fullName evidence="2">MurR/RpiR family transcriptional regulator</fullName>
    </submittedName>
</protein>
<dbReference type="SUPFAM" id="SSF46689">
    <property type="entry name" value="Homeodomain-like"/>
    <property type="match status" value="1"/>
</dbReference>
<proteinExistence type="predicted"/>
<dbReference type="Gene3D" id="1.10.10.10">
    <property type="entry name" value="Winged helix-like DNA-binding domain superfamily/Winged helix DNA-binding domain"/>
    <property type="match status" value="1"/>
</dbReference>
<comment type="caution">
    <text evidence="2">The sequence shown here is derived from an EMBL/GenBank/DDBJ whole genome shotgun (WGS) entry which is preliminary data.</text>
</comment>